<dbReference type="OrthoDB" id="433474at2759"/>
<dbReference type="InterPro" id="IPR050300">
    <property type="entry name" value="GDXG_lipolytic_enzyme"/>
</dbReference>
<dbReference type="SUPFAM" id="SSF53474">
    <property type="entry name" value="alpha/beta-Hydrolases"/>
    <property type="match status" value="1"/>
</dbReference>
<dbReference type="InterPro" id="IPR029058">
    <property type="entry name" value="AB_hydrolase_fold"/>
</dbReference>
<dbReference type="EMBL" id="MU157893">
    <property type="protein sequence ID" value="KAF9524811.1"/>
    <property type="molecule type" value="Genomic_DNA"/>
</dbReference>
<protein>
    <submittedName>
        <fullName evidence="3">Alpha/beta hydrolase domain-containing protein</fullName>
    </submittedName>
</protein>
<gene>
    <name evidence="3" type="ORF">CPB83DRAFT_871155</name>
</gene>
<dbReference type="PANTHER" id="PTHR48081">
    <property type="entry name" value="AB HYDROLASE SUPERFAMILY PROTEIN C4A8.06C"/>
    <property type="match status" value="1"/>
</dbReference>
<dbReference type="Pfam" id="PF20434">
    <property type="entry name" value="BD-FAE"/>
    <property type="match status" value="1"/>
</dbReference>
<dbReference type="InterPro" id="IPR049492">
    <property type="entry name" value="BD-FAE-like_dom"/>
</dbReference>
<evidence type="ECO:0000259" key="2">
    <source>
        <dbReference type="Pfam" id="PF20434"/>
    </source>
</evidence>
<evidence type="ECO:0000313" key="3">
    <source>
        <dbReference type="EMBL" id="KAF9524811.1"/>
    </source>
</evidence>
<dbReference type="Gene3D" id="3.40.50.1820">
    <property type="entry name" value="alpha/beta hydrolase"/>
    <property type="match status" value="1"/>
</dbReference>
<comment type="caution">
    <text evidence="3">The sequence shown here is derived from an EMBL/GenBank/DDBJ whole genome shotgun (WGS) entry which is preliminary data.</text>
</comment>
<dbReference type="GO" id="GO:0016787">
    <property type="term" value="F:hydrolase activity"/>
    <property type="evidence" value="ECO:0007669"/>
    <property type="project" value="UniProtKB-KW"/>
</dbReference>
<accession>A0A9P6E937</accession>
<dbReference type="AlphaFoldDB" id="A0A9P6E937"/>
<keyword evidence="4" id="KW-1185">Reference proteome</keyword>
<reference evidence="3" key="1">
    <citation type="submission" date="2020-11" db="EMBL/GenBank/DDBJ databases">
        <authorList>
            <consortium name="DOE Joint Genome Institute"/>
            <person name="Ahrendt S."/>
            <person name="Riley R."/>
            <person name="Andreopoulos W."/>
            <person name="Labutti K."/>
            <person name="Pangilinan J."/>
            <person name="Ruiz-Duenas F.J."/>
            <person name="Barrasa J.M."/>
            <person name="Sanchez-Garcia M."/>
            <person name="Camarero S."/>
            <person name="Miyauchi S."/>
            <person name="Serrano A."/>
            <person name="Linde D."/>
            <person name="Babiker R."/>
            <person name="Drula E."/>
            <person name="Ayuso-Fernandez I."/>
            <person name="Pacheco R."/>
            <person name="Padilla G."/>
            <person name="Ferreira P."/>
            <person name="Barriuso J."/>
            <person name="Kellner H."/>
            <person name="Castanera R."/>
            <person name="Alfaro M."/>
            <person name="Ramirez L."/>
            <person name="Pisabarro A.G."/>
            <person name="Kuo A."/>
            <person name="Tritt A."/>
            <person name="Lipzen A."/>
            <person name="He G."/>
            <person name="Yan M."/>
            <person name="Ng V."/>
            <person name="Cullen D."/>
            <person name="Martin F."/>
            <person name="Rosso M.-N."/>
            <person name="Henrissat B."/>
            <person name="Hibbett D."/>
            <person name="Martinez A.T."/>
            <person name="Grigoriev I.V."/>
        </authorList>
    </citation>
    <scope>NUCLEOTIDE SEQUENCE</scope>
    <source>
        <strain evidence="3">CBS 506.95</strain>
    </source>
</reference>
<feature type="domain" description="BD-FAE-like" evidence="2">
    <location>
        <begin position="52"/>
        <end position="206"/>
    </location>
</feature>
<keyword evidence="1 3" id="KW-0378">Hydrolase</keyword>
<organism evidence="3 4">
    <name type="scientific">Crepidotus variabilis</name>
    <dbReference type="NCBI Taxonomy" id="179855"/>
    <lineage>
        <taxon>Eukaryota</taxon>
        <taxon>Fungi</taxon>
        <taxon>Dikarya</taxon>
        <taxon>Basidiomycota</taxon>
        <taxon>Agaricomycotina</taxon>
        <taxon>Agaricomycetes</taxon>
        <taxon>Agaricomycetidae</taxon>
        <taxon>Agaricales</taxon>
        <taxon>Agaricineae</taxon>
        <taxon>Crepidotaceae</taxon>
        <taxon>Crepidotus</taxon>
    </lineage>
</organism>
<dbReference type="Proteomes" id="UP000807306">
    <property type="component" value="Unassembled WGS sequence"/>
</dbReference>
<evidence type="ECO:0000256" key="1">
    <source>
        <dbReference type="ARBA" id="ARBA00022801"/>
    </source>
</evidence>
<name>A0A9P6E937_9AGAR</name>
<proteinExistence type="predicted"/>
<evidence type="ECO:0000313" key="4">
    <source>
        <dbReference type="Proteomes" id="UP000807306"/>
    </source>
</evidence>
<sequence>MQFIRECKERETYRVVEPTVAAFAPLLKKKKAYIKEVAFKTFRYAPGDRGELDVYYPISSMNDRAKTPVLFFIYGGGFNSGQRSISPKSFGLVYACLAAYFARQGFIVIIPDYRVVPNVVFPGPAEDVRDAIRWTVENKDVCLFSESSPNPDVENILLMGHSAGAAHIATMLFLTDVLAENDALRKNIAAIILESPPFDLSAMTPDWPTASVHAAYWGGTLEQAKENDPLHLYKRLNNTIIHQLPKTLMVEAEFEPEWLLDAGEKFNEEVKKRTGQAFKVLTAKGHNHVSLNWALSTGEGEEWAVDVILWLRNHNIIM</sequence>